<dbReference type="EnsemblPlants" id="Ma07_t02950.1">
    <property type="protein sequence ID" value="Ma07_p02950.1"/>
    <property type="gene ID" value="Ma07_g02950"/>
</dbReference>
<dbReference type="InParanoid" id="A0A804JRI3"/>
<dbReference type="Proteomes" id="UP000012960">
    <property type="component" value="Unplaced"/>
</dbReference>
<reference evidence="1" key="1">
    <citation type="submission" date="2021-03" db="EMBL/GenBank/DDBJ databases">
        <authorList>
            <consortium name="Genoscope - CEA"/>
            <person name="William W."/>
        </authorList>
    </citation>
    <scope>NUCLEOTIDE SEQUENCE</scope>
    <source>
        <strain evidence="1">Doubled-haploid Pahang</strain>
    </source>
</reference>
<dbReference type="Gramene" id="Ma07_t02950.1">
    <property type="protein sequence ID" value="Ma07_p02950.1"/>
    <property type="gene ID" value="Ma07_g02950"/>
</dbReference>
<organism evidence="2 3">
    <name type="scientific">Musa acuminata subsp. malaccensis</name>
    <name type="common">Wild banana</name>
    <name type="synonym">Musa malaccensis</name>
    <dbReference type="NCBI Taxonomy" id="214687"/>
    <lineage>
        <taxon>Eukaryota</taxon>
        <taxon>Viridiplantae</taxon>
        <taxon>Streptophyta</taxon>
        <taxon>Embryophyta</taxon>
        <taxon>Tracheophyta</taxon>
        <taxon>Spermatophyta</taxon>
        <taxon>Magnoliopsida</taxon>
        <taxon>Liliopsida</taxon>
        <taxon>Zingiberales</taxon>
        <taxon>Musaceae</taxon>
        <taxon>Musa</taxon>
    </lineage>
</organism>
<evidence type="ECO:0000313" key="1">
    <source>
        <dbReference type="EMBL" id="CAG1855456.1"/>
    </source>
</evidence>
<reference evidence="2" key="2">
    <citation type="submission" date="2021-05" db="UniProtKB">
        <authorList>
            <consortium name="EnsemblPlants"/>
        </authorList>
    </citation>
    <scope>IDENTIFICATION</scope>
    <source>
        <strain evidence="2">subsp. malaccensis</strain>
    </source>
</reference>
<accession>A0A804JRI3</accession>
<proteinExistence type="predicted"/>
<gene>
    <name evidence="1" type="ORF">GSMUA_51820.1</name>
</gene>
<sequence>MGKCKKQHAVSHGDTQDMLDLMLLAFTVTCCLREHSIFLEFSVSLPCIKGDLCLTGCCGWV</sequence>
<evidence type="ECO:0000313" key="2">
    <source>
        <dbReference type="EnsemblPlants" id="Ma07_p02950.1"/>
    </source>
</evidence>
<protein>
    <submittedName>
        <fullName evidence="1">(wild Malaysian banana) hypothetical protein</fullName>
    </submittedName>
</protein>
<dbReference type="AlphaFoldDB" id="A0A804JRI3"/>
<keyword evidence="3" id="KW-1185">Reference proteome</keyword>
<evidence type="ECO:0000313" key="3">
    <source>
        <dbReference type="Proteomes" id="UP000012960"/>
    </source>
</evidence>
<dbReference type="EMBL" id="HG996473">
    <property type="protein sequence ID" value="CAG1855456.1"/>
    <property type="molecule type" value="Genomic_DNA"/>
</dbReference>
<name>A0A804JRI3_MUSAM</name>